<evidence type="ECO:0000313" key="2">
    <source>
        <dbReference type="EMBL" id="MVT72436.1"/>
    </source>
</evidence>
<organism evidence="2 3">
    <name type="scientific">Bradyrhizobium cajani</name>
    <dbReference type="NCBI Taxonomy" id="1928661"/>
    <lineage>
        <taxon>Bacteria</taxon>
        <taxon>Pseudomonadati</taxon>
        <taxon>Pseudomonadota</taxon>
        <taxon>Alphaproteobacteria</taxon>
        <taxon>Hyphomicrobiales</taxon>
        <taxon>Nitrobacteraceae</taxon>
        <taxon>Bradyrhizobium</taxon>
    </lineage>
</organism>
<evidence type="ECO:0000313" key="3">
    <source>
        <dbReference type="Proteomes" id="UP000449969"/>
    </source>
</evidence>
<dbReference type="AlphaFoldDB" id="A0A844T2C7"/>
<proteinExistence type="predicted"/>
<accession>A0A844T2C7</accession>
<feature type="signal peptide" evidence="1">
    <location>
        <begin position="1"/>
        <end position="22"/>
    </location>
</feature>
<sequence length="331" mass="36694">MRLLRAAALIAAWVATCTGAAAQEFQLEDVPAAASVPIAQIKPGTVIFADQRNDKLADPSTGLIPFDDWARSRPVQRRFLSLIEPTLNQQTKLKLSVYQAEARFRLPRPAAALDLSRYANIALLERIDPAVKHRPITAADAVPNKDAGAAHNRPPDRRWCEDAKVICAQSRYMFEGKIPQGIQLANKLREESKKPIPDFIEFQSEIMPVTQPHLAELPMLTGIDSTVTGALEQNIFWVNQVIQFGKLLAVLQQHPTEPEAAIATVYILVAVRNDVLNKQREYSNTPMLRNLVPAQLLMGKSSFNSGDSLSAGLPKYARSRVKAIADMMERE</sequence>
<reference evidence="2 3" key="1">
    <citation type="submission" date="2019-12" db="EMBL/GenBank/DDBJ databases">
        <title>Draft genome sequences Bradyrhizobium cajani AMBPC1010, Bradyrhizobium pachyrhizi AMBPC1040 and Bradyrhizobium yuanmingense ALSPC3051, three plant growth promoting strains isolated from nodules of Cajanus cajan L. in Dominican Republic.</title>
        <authorList>
            <person name="Flores-Felix J.D."/>
            <person name="Araujo J."/>
            <person name="Diaz-Alcantara C."/>
            <person name="Gonzalez-Andres F."/>
            <person name="Velazquez E."/>
        </authorList>
    </citation>
    <scope>NUCLEOTIDE SEQUENCE [LARGE SCALE GENOMIC DNA]</scope>
    <source>
        <strain evidence="2 3">1010</strain>
    </source>
</reference>
<name>A0A844T2C7_9BRAD</name>
<dbReference type="RefSeq" id="WP_157328156.1">
    <property type="nucleotide sequence ID" value="NZ_JANADL010000022.1"/>
</dbReference>
<protein>
    <submittedName>
        <fullName evidence="2">Uncharacterized protein</fullName>
    </submittedName>
</protein>
<gene>
    <name evidence="2" type="ORF">GPL20_04830</name>
</gene>
<dbReference type="EMBL" id="WQNE01000002">
    <property type="protein sequence ID" value="MVT72436.1"/>
    <property type="molecule type" value="Genomic_DNA"/>
</dbReference>
<keyword evidence="3" id="KW-1185">Reference proteome</keyword>
<dbReference type="OrthoDB" id="8193352at2"/>
<keyword evidence="1" id="KW-0732">Signal</keyword>
<feature type="chain" id="PRO_5032286595" evidence="1">
    <location>
        <begin position="23"/>
        <end position="331"/>
    </location>
</feature>
<comment type="caution">
    <text evidence="2">The sequence shown here is derived from an EMBL/GenBank/DDBJ whole genome shotgun (WGS) entry which is preliminary data.</text>
</comment>
<dbReference type="Proteomes" id="UP000449969">
    <property type="component" value="Unassembled WGS sequence"/>
</dbReference>
<evidence type="ECO:0000256" key="1">
    <source>
        <dbReference type="SAM" id="SignalP"/>
    </source>
</evidence>